<dbReference type="InterPro" id="IPR029058">
    <property type="entry name" value="AB_hydrolase_fold"/>
</dbReference>
<dbReference type="RefSeq" id="WP_133552159.1">
    <property type="nucleotide sequence ID" value="NZ_SNWM01000001.1"/>
</dbReference>
<gene>
    <name evidence="4" type="ORF">CLV32_0582</name>
</gene>
<dbReference type="InterPro" id="IPR003140">
    <property type="entry name" value="PLipase/COase/thioEstase"/>
</dbReference>
<dbReference type="OrthoDB" id="9801763at2"/>
<dbReference type="PANTHER" id="PTHR10655">
    <property type="entry name" value="LYSOPHOSPHOLIPASE-RELATED"/>
    <property type="match status" value="1"/>
</dbReference>
<name>A0A4R6IPU4_9SPHI</name>
<dbReference type="GO" id="GO:0016787">
    <property type="term" value="F:hydrolase activity"/>
    <property type="evidence" value="ECO:0007669"/>
    <property type="project" value="UniProtKB-KW"/>
</dbReference>
<proteinExistence type="inferred from homology"/>
<dbReference type="InterPro" id="IPR050565">
    <property type="entry name" value="LYPA1-2/EST-like"/>
</dbReference>
<evidence type="ECO:0000256" key="2">
    <source>
        <dbReference type="ARBA" id="ARBA00022801"/>
    </source>
</evidence>
<reference evidence="4 5" key="1">
    <citation type="submission" date="2019-03" db="EMBL/GenBank/DDBJ databases">
        <title>Genomic Encyclopedia of Archaeal and Bacterial Type Strains, Phase II (KMG-II): from individual species to whole genera.</title>
        <authorList>
            <person name="Goeker M."/>
        </authorList>
    </citation>
    <scope>NUCLEOTIDE SEQUENCE [LARGE SCALE GENOMIC DNA]</scope>
    <source>
        <strain evidence="4 5">DSM 19034</strain>
    </source>
</reference>
<protein>
    <submittedName>
        <fullName evidence="4">Phospholipase/carboxylesterase</fullName>
    </submittedName>
</protein>
<feature type="domain" description="Phospholipase/carboxylesterase/thioesterase" evidence="3">
    <location>
        <begin position="10"/>
        <end position="200"/>
    </location>
</feature>
<evidence type="ECO:0000313" key="4">
    <source>
        <dbReference type="EMBL" id="TDO24293.1"/>
    </source>
</evidence>
<dbReference type="EMBL" id="SNWM01000001">
    <property type="protein sequence ID" value="TDO24293.1"/>
    <property type="molecule type" value="Genomic_DNA"/>
</dbReference>
<sequence>MEHVVRSGKPLKEAEKVLIMIHGRGASPQDILSLAPSLHVSDFALIAPAAKGNAWYPNSFLAPRAENEPFLSNALKQLSTLVAELEEQGFAKSQIYLLGFSQGACLALEFAASGATRFGGIVAFTGGVIGDHLDHRNYHGDFDGTPVFIGSSDPDFHVPVVRVQETTALYESMGAAVTEIIYQNMGHTISEAEINQVNKLIFP</sequence>
<dbReference type="Gene3D" id="3.40.50.1820">
    <property type="entry name" value="alpha/beta hydrolase"/>
    <property type="match status" value="1"/>
</dbReference>
<dbReference type="AlphaFoldDB" id="A0A4R6IPU4"/>
<dbReference type="SUPFAM" id="SSF53474">
    <property type="entry name" value="alpha/beta-Hydrolases"/>
    <property type="match status" value="1"/>
</dbReference>
<keyword evidence="2" id="KW-0378">Hydrolase</keyword>
<evidence type="ECO:0000259" key="3">
    <source>
        <dbReference type="Pfam" id="PF02230"/>
    </source>
</evidence>
<evidence type="ECO:0000256" key="1">
    <source>
        <dbReference type="ARBA" id="ARBA00006499"/>
    </source>
</evidence>
<accession>A0A4R6IPU4</accession>
<evidence type="ECO:0000313" key="5">
    <source>
        <dbReference type="Proteomes" id="UP000295499"/>
    </source>
</evidence>
<comment type="similarity">
    <text evidence="1">Belongs to the AB hydrolase superfamily. AB hydrolase 2 family.</text>
</comment>
<comment type="caution">
    <text evidence="4">The sequence shown here is derived from an EMBL/GenBank/DDBJ whole genome shotgun (WGS) entry which is preliminary data.</text>
</comment>
<dbReference type="Proteomes" id="UP000295499">
    <property type="component" value="Unassembled WGS sequence"/>
</dbReference>
<dbReference type="Pfam" id="PF02230">
    <property type="entry name" value="Abhydrolase_2"/>
    <property type="match status" value="1"/>
</dbReference>
<dbReference type="PANTHER" id="PTHR10655:SF17">
    <property type="entry name" value="LYSOPHOSPHOLIPASE-LIKE PROTEIN 1"/>
    <property type="match status" value="1"/>
</dbReference>
<keyword evidence="5" id="KW-1185">Reference proteome</keyword>
<organism evidence="4 5">
    <name type="scientific">Pedobacter duraquae</name>
    <dbReference type="NCBI Taxonomy" id="425511"/>
    <lineage>
        <taxon>Bacteria</taxon>
        <taxon>Pseudomonadati</taxon>
        <taxon>Bacteroidota</taxon>
        <taxon>Sphingobacteriia</taxon>
        <taxon>Sphingobacteriales</taxon>
        <taxon>Sphingobacteriaceae</taxon>
        <taxon>Pedobacter</taxon>
    </lineage>
</organism>